<dbReference type="InterPro" id="IPR029063">
    <property type="entry name" value="SAM-dependent_MTases_sf"/>
</dbReference>
<accession>A0A7I4CYG3</accession>
<dbReference type="EnsemblPlants" id="Pp3c27_4830V3.3">
    <property type="protein sequence ID" value="Pp3c27_4830V3.3"/>
    <property type="gene ID" value="Pp3c27_4830"/>
</dbReference>
<keyword evidence="5" id="KW-1185">Reference proteome</keyword>
<reference evidence="4 5" key="2">
    <citation type="journal article" date="2018" name="Plant J.">
        <title>The Physcomitrella patens chromosome-scale assembly reveals moss genome structure and evolution.</title>
        <authorList>
            <person name="Lang D."/>
            <person name="Ullrich K.K."/>
            <person name="Murat F."/>
            <person name="Fuchs J."/>
            <person name="Jenkins J."/>
            <person name="Haas F.B."/>
            <person name="Piednoel M."/>
            <person name="Gundlach H."/>
            <person name="Van Bel M."/>
            <person name="Meyberg R."/>
            <person name="Vives C."/>
            <person name="Morata J."/>
            <person name="Symeonidi A."/>
            <person name="Hiss M."/>
            <person name="Muchero W."/>
            <person name="Kamisugi Y."/>
            <person name="Saleh O."/>
            <person name="Blanc G."/>
            <person name="Decker E.L."/>
            <person name="van Gessel N."/>
            <person name="Grimwood J."/>
            <person name="Hayes R.D."/>
            <person name="Graham S.W."/>
            <person name="Gunter L.E."/>
            <person name="McDaniel S.F."/>
            <person name="Hoernstein S.N.W."/>
            <person name="Larsson A."/>
            <person name="Li F.W."/>
            <person name="Perroud P.F."/>
            <person name="Phillips J."/>
            <person name="Ranjan P."/>
            <person name="Rokshar D.S."/>
            <person name="Rothfels C.J."/>
            <person name="Schneider L."/>
            <person name="Shu S."/>
            <person name="Stevenson D.W."/>
            <person name="Thummler F."/>
            <person name="Tillich M."/>
            <person name="Villarreal Aguilar J.C."/>
            <person name="Widiez T."/>
            <person name="Wong G.K."/>
            <person name="Wymore A."/>
            <person name="Zhang Y."/>
            <person name="Zimmer A.D."/>
            <person name="Quatrano R.S."/>
            <person name="Mayer K.F.X."/>
            <person name="Goodstein D."/>
            <person name="Casacuberta J.M."/>
            <person name="Vandepoele K."/>
            <person name="Reski R."/>
            <person name="Cuming A.C."/>
            <person name="Tuskan G.A."/>
            <person name="Maumus F."/>
            <person name="Salse J."/>
            <person name="Schmutz J."/>
            <person name="Rensing S.A."/>
        </authorList>
    </citation>
    <scope>NUCLEOTIDE SEQUENCE [LARGE SCALE GENOMIC DNA]</scope>
    <source>
        <strain evidence="4 5">cv. Gransden 2004</strain>
    </source>
</reference>
<reference evidence="4" key="3">
    <citation type="submission" date="2020-12" db="UniProtKB">
        <authorList>
            <consortium name="EnsemblPlants"/>
        </authorList>
    </citation>
    <scope>IDENTIFICATION</scope>
</reference>
<dbReference type="PANTHER" id="PTHR14614:SF130">
    <property type="entry name" value="PROTEIN-LYSINE N-METHYLTRANSFERASE EEF2KMT"/>
    <property type="match status" value="1"/>
</dbReference>
<dbReference type="AlphaFoldDB" id="A0A7I4CYG3"/>
<evidence type="ECO:0000313" key="5">
    <source>
        <dbReference type="Proteomes" id="UP000006727"/>
    </source>
</evidence>
<dbReference type="InterPro" id="IPR029426">
    <property type="entry name" value="FAM86_N"/>
</dbReference>
<name>A0A7I4CYG3_PHYPA</name>
<dbReference type="GO" id="GO:0008276">
    <property type="term" value="F:protein methyltransferase activity"/>
    <property type="evidence" value="ECO:0000318"/>
    <property type="project" value="GO_Central"/>
</dbReference>
<proteinExistence type="inferred from homology"/>
<protein>
    <recommendedName>
        <fullName evidence="3">FAM86 N-terminal domain-containing protein</fullName>
    </recommendedName>
</protein>
<dbReference type="PANTHER" id="PTHR14614">
    <property type="entry name" value="HEPATOCELLULAR CARCINOMA-ASSOCIATED ANTIGEN"/>
    <property type="match status" value="1"/>
</dbReference>
<sequence>MLLNTSVNCLHGLVYLLSYSNRDNAIQYRRFGGGVLSSDAQTFFLEKCLHDETCNRYPPGLLYLRRVLKQMILAAEKDGDEVLDGLYDLHAVYLLPPKEGSAELAPKCYKSFTYNIPAKTRAYLACKTGSKKFMEEVEHLVTLRVSLNMLEGDTGCSDWPAGLLLSEFVLSHPELFFGQKCLEIGAGAGMIGVLLSRLGASKVLLTDGSLATLANMKHNLSINNIPVEGMKEVNDSQQYTNPSTRVECRQLIWETLCDKELHDLESNIILGADLIYDPSYIPHLVRVLASLLSLDHPATISQLERSVYEYPVAYIATAIRNPDTLVFFVEEVKKAGLRMIEVSESMRPAPCLGNIAALNRATILIHKLQAWSD</sequence>
<dbReference type="FunCoup" id="A0A7I4CYG3">
    <property type="interactions" value="3402"/>
</dbReference>
<gene>
    <name evidence="4" type="primary">LOC112278224</name>
</gene>
<reference evidence="4 5" key="1">
    <citation type="journal article" date="2008" name="Science">
        <title>The Physcomitrella genome reveals evolutionary insights into the conquest of land by plants.</title>
        <authorList>
            <person name="Rensing S."/>
            <person name="Lang D."/>
            <person name="Zimmer A."/>
            <person name="Terry A."/>
            <person name="Salamov A."/>
            <person name="Shapiro H."/>
            <person name="Nishiyama T."/>
            <person name="Perroud P.-F."/>
            <person name="Lindquist E."/>
            <person name="Kamisugi Y."/>
            <person name="Tanahashi T."/>
            <person name="Sakakibara K."/>
            <person name="Fujita T."/>
            <person name="Oishi K."/>
            <person name="Shin-I T."/>
            <person name="Kuroki Y."/>
            <person name="Toyoda A."/>
            <person name="Suzuki Y."/>
            <person name="Hashimoto A."/>
            <person name="Yamaguchi K."/>
            <person name="Sugano A."/>
            <person name="Kohara Y."/>
            <person name="Fujiyama A."/>
            <person name="Anterola A."/>
            <person name="Aoki S."/>
            <person name="Ashton N."/>
            <person name="Barbazuk W.B."/>
            <person name="Barker E."/>
            <person name="Bennetzen J."/>
            <person name="Bezanilla M."/>
            <person name="Blankenship R."/>
            <person name="Cho S.H."/>
            <person name="Dutcher S."/>
            <person name="Estelle M."/>
            <person name="Fawcett J.A."/>
            <person name="Gundlach H."/>
            <person name="Hanada K."/>
            <person name="Heyl A."/>
            <person name="Hicks K.A."/>
            <person name="Hugh J."/>
            <person name="Lohr M."/>
            <person name="Mayer K."/>
            <person name="Melkozernov A."/>
            <person name="Murata T."/>
            <person name="Nelson D."/>
            <person name="Pils B."/>
            <person name="Prigge M."/>
            <person name="Reiss B."/>
            <person name="Renner T."/>
            <person name="Rombauts S."/>
            <person name="Rushton P."/>
            <person name="Sanderfoot A."/>
            <person name="Schween G."/>
            <person name="Shiu S.-H."/>
            <person name="Stueber K."/>
            <person name="Theodoulou F.L."/>
            <person name="Tu H."/>
            <person name="Van de Peer Y."/>
            <person name="Verrier P.J."/>
            <person name="Waters E."/>
            <person name="Wood A."/>
            <person name="Yang L."/>
            <person name="Cove D."/>
            <person name="Cuming A."/>
            <person name="Hasebe M."/>
            <person name="Lucas S."/>
            <person name="Mishler D.B."/>
            <person name="Reski R."/>
            <person name="Grigoriev I."/>
            <person name="Quatrano R.S."/>
            <person name="Boore J.L."/>
        </authorList>
    </citation>
    <scope>NUCLEOTIDE SEQUENCE [LARGE SCALE GENOMIC DNA]</scope>
    <source>
        <strain evidence="4 5">cv. Gransden 2004</strain>
    </source>
</reference>
<dbReference type="Pfam" id="PF10294">
    <property type="entry name" value="Methyltransf_16"/>
    <property type="match status" value="1"/>
</dbReference>
<evidence type="ECO:0000256" key="1">
    <source>
        <dbReference type="ARBA" id="ARBA00005511"/>
    </source>
</evidence>
<dbReference type="Gene3D" id="3.40.50.150">
    <property type="entry name" value="Vaccinia Virus protein VP39"/>
    <property type="match status" value="1"/>
</dbReference>
<dbReference type="Pfam" id="PF14904">
    <property type="entry name" value="FAM86"/>
    <property type="match status" value="1"/>
</dbReference>
<comment type="similarity">
    <text evidence="1">Belongs to the class I-like SAM-binding methyltransferase superfamily. EEF2KMT family.</text>
</comment>
<feature type="domain" description="FAM86 N-terminal" evidence="3">
    <location>
        <begin position="44"/>
        <end position="90"/>
    </location>
</feature>
<dbReference type="EMBL" id="ABEU02000027">
    <property type="status" value="NOT_ANNOTATED_CDS"/>
    <property type="molecule type" value="Genomic_DNA"/>
</dbReference>
<dbReference type="SUPFAM" id="SSF53335">
    <property type="entry name" value="S-adenosyl-L-methionine-dependent methyltransferases"/>
    <property type="match status" value="1"/>
</dbReference>
<dbReference type="InterPro" id="IPR019410">
    <property type="entry name" value="Methyltransf_16"/>
</dbReference>
<evidence type="ECO:0000259" key="3">
    <source>
        <dbReference type="Pfam" id="PF14904"/>
    </source>
</evidence>
<dbReference type="InParanoid" id="A0A7I4CYG3"/>
<dbReference type="Gramene" id="Pp3c27_4830V3.3">
    <property type="protein sequence ID" value="Pp3c27_4830V3.3"/>
    <property type="gene ID" value="Pp3c27_4830"/>
</dbReference>
<dbReference type="Proteomes" id="UP000006727">
    <property type="component" value="Chromosome 27"/>
</dbReference>
<evidence type="ECO:0000313" key="4">
    <source>
        <dbReference type="EnsemblPlants" id="Pp3c27_4830V3.3"/>
    </source>
</evidence>
<organism evidence="4 5">
    <name type="scientific">Physcomitrium patens</name>
    <name type="common">Spreading-leaved earth moss</name>
    <name type="synonym">Physcomitrella patens</name>
    <dbReference type="NCBI Taxonomy" id="3218"/>
    <lineage>
        <taxon>Eukaryota</taxon>
        <taxon>Viridiplantae</taxon>
        <taxon>Streptophyta</taxon>
        <taxon>Embryophyta</taxon>
        <taxon>Bryophyta</taxon>
        <taxon>Bryophytina</taxon>
        <taxon>Bryopsida</taxon>
        <taxon>Funariidae</taxon>
        <taxon>Funariales</taxon>
        <taxon>Funariaceae</taxon>
        <taxon>Physcomitrium</taxon>
    </lineage>
</organism>
<evidence type="ECO:0000256" key="2">
    <source>
        <dbReference type="ARBA" id="ARBA00022679"/>
    </source>
</evidence>
<keyword evidence="2" id="KW-0808">Transferase</keyword>